<dbReference type="CDD" id="cd11528">
    <property type="entry name" value="NTP-PPase_MazG_Nterm"/>
    <property type="match status" value="1"/>
</dbReference>
<dbReference type="InterPro" id="IPR035996">
    <property type="entry name" value="4pyrrol_Methylase_sf"/>
</dbReference>
<dbReference type="GO" id="GO:0006203">
    <property type="term" value="P:dGTP catabolic process"/>
    <property type="evidence" value="ECO:0007669"/>
    <property type="project" value="TreeGrafter"/>
</dbReference>
<dbReference type="InterPro" id="IPR000878">
    <property type="entry name" value="4pyrrol_Mease"/>
</dbReference>
<dbReference type="Proteomes" id="UP000198661">
    <property type="component" value="Unassembled WGS sequence"/>
</dbReference>
<evidence type="ECO:0000313" key="3">
    <source>
        <dbReference type="EMBL" id="SFG19925.1"/>
    </source>
</evidence>
<dbReference type="CDD" id="cd11529">
    <property type="entry name" value="NTP-PPase_MazG_Cterm"/>
    <property type="match status" value="1"/>
</dbReference>
<dbReference type="GO" id="GO:0046047">
    <property type="term" value="P:TTP catabolic process"/>
    <property type="evidence" value="ECO:0007669"/>
    <property type="project" value="TreeGrafter"/>
</dbReference>
<dbReference type="InterPro" id="IPR035013">
    <property type="entry name" value="YabN_N"/>
</dbReference>
<dbReference type="Gene3D" id="1.10.287.1080">
    <property type="entry name" value="MazG-like"/>
    <property type="match status" value="2"/>
</dbReference>
<feature type="domain" description="Tetrapyrrole methylase" evidence="1">
    <location>
        <begin position="4"/>
        <end position="208"/>
    </location>
</feature>
<dbReference type="GO" id="GO:0047429">
    <property type="term" value="F:nucleoside triphosphate diphosphatase activity"/>
    <property type="evidence" value="ECO:0007669"/>
    <property type="project" value="InterPro"/>
</dbReference>
<accession>A0A1I2PUH8</accession>
<evidence type="ECO:0000259" key="1">
    <source>
        <dbReference type="Pfam" id="PF00590"/>
    </source>
</evidence>
<gene>
    <name evidence="3" type="ORF">SAMN04488025_12044</name>
</gene>
<feature type="domain" description="NTP pyrophosphohydrolase MazG-like" evidence="2">
    <location>
        <begin position="257"/>
        <end position="330"/>
    </location>
</feature>
<dbReference type="Pfam" id="PF03819">
    <property type="entry name" value="MazG"/>
    <property type="match status" value="2"/>
</dbReference>
<name>A0A1I2PUH8_9BACL</name>
<dbReference type="NCBIfam" id="NF007113">
    <property type="entry name" value="PRK09562.1"/>
    <property type="match status" value="1"/>
</dbReference>
<dbReference type="PANTHER" id="PTHR30522">
    <property type="entry name" value="NUCLEOSIDE TRIPHOSPHATE PYROPHOSPHOHYDROLASE"/>
    <property type="match status" value="1"/>
</dbReference>
<dbReference type="GO" id="GO:0032259">
    <property type="term" value="P:methylation"/>
    <property type="evidence" value="ECO:0007669"/>
    <property type="project" value="UniProtKB-KW"/>
</dbReference>
<organism evidence="3 4">
    <name type="scientific">Planifilum fulgidum</name>
    <dbReference type="NCBI Taxonomy" id="201973"/>
    <lineage>
        <taxon>Bacteria</taxon>
        <taxon>Bacillati</taxon>
        <taxon>Bacillota</taxon>
        <taxon>Bacilli</taxon>
        <taxon>Bacillales</taxon>
        <taxon>Thermoactinomycetaceae</taxon>
        <taxon>Planifilum</taxon>
    </lineage>
</organism>
<dbReference type="RefSeq" id="WP_092039095.1">
    <property type="nucleotide sequence ID" value="NZ_FOOK01000020.1"/>
</dbReference>
<dbReference type="GO" id="GO:0006950">
    <property type="term" value="P:response to stress"/>
    <property type="evidence" value="ECO:0007669"/>
    <property type="project" value="UniProtKB-ARBA"/>
</dbReference>
<dbReference type="InterPro" id="IPR014777">
    <property type="entry name" value="4pyrrole_Mease_sub1"/>
</dbReference>
<proteinExistence type="predicted"/>
<dbReference type="OrthoDB" id="9808939at2"/>
<dbReference type="AlphaFoldDB" id="A0A1I2PUH8"/>
<dbReference type="NCBIfam" id="TIGR00444">
    <property type="entry name" value="mazG"/>
    <property type="match status" value="1"/>
</dbReference>
<dbReference type="GO" id="GO:0008168">
    <property type="term" value="F:methyltransferase activity"/>
    <property type="evidence" value="ECO:0007669"/>
    <property type="project" value="UniProtKB-KW"/>
</dbReference>
<dbReference type="EMBL" id="FOOK01000020">
    <property type="protein sequence ID" value="SFG19925.1"/>
    <property type="molecule type" value="Genomic_DNA"/>
</dbReference>
<dbReference type="GO" id="GO:0046081">
    <property type="term" value="P:dUTP catabolic process"/>
    <property type="evidence" value="ECO:0007669"/>
    <property type="project" value="TreeGrafter"/>
</dbReference>
<keyword evidence="4" id="KW-1185">Reference proteome</keyword>
<evidence type="ECO:0000313" key="4">
    <source>
        <dbReference type="Proteomes" id="UP000198661"/>
    </source>
</evidence>
<protein>
    <submittedName>
        <fullName evidence="3">Tetrapyrrole methylase family protein / MazG family protein</fullName>
    </submittedName>
</protein>
<feature type="domain" description="NTP pyrophosphohydrolase MazG-like" evidence="2">
    <location>
        <begin position="399"/>
        <end position="453"/>
    </location>
</feature>
<dbReference type="InterPro" id="IPR048015">
    <property type="entry name" value="NTP-PPase_MazG-like_N"/>
</dbReference>
<dbReference type="SUPFAM" id="SSF53790">
    <property type="entry name" value="Tetrapyrrole methylase"/>
    <property type="match status" value="1"/>
</dbReference>
<keyword evidence="3" id="KW-0808">Transferase</keyword>
<dbReference type="GO" id="GO:0046052">
    <property type="term" value="P:UTP catabolic process"/>
    <property type="evidence" value="ECO:0007669"/>
    <property type="project" value="TreeGrafter"/>
</dbReference>
<reference evidence="4" key="1">
    <citation type="submission" date="2016-10" db="EMBL/GenBank/DDBJ databases">
        <authorList>
            <person name="Varghese N."/>
            <person name="Submissions S."/>
        </authorList>
    </citation>
    <scope>NUCLEOTIDE SEQUENCE [LARGE SCALE GENOMIC DNA]</scope>
    <source>
        <strain evidence="4">DSM 44945</strain>
    </source>
</reference>
<dbReference type="Pfam" id="PF00590">
    <property type="entry name" value="TP_methylase"/>
    <property type="match status" value="1"/>
</dbReference>
<sequence length="488" mass="55212">MAGTITVVGLGPGDETGIPLGTLRLLRGADKIRLRTEKHPVVSWLRREGISFATFDHLYEAHDDFESVYRAIAESLLREAASGVSLVYAVPGHPMVAERSVRLLLAEGPDRGVRIDVKGGGSFLDTAFARLGIDPVEGFALLDGTALEASRIDPRLHLIVGQVYDRMVASDVKLALMEVFPDEYPVTVASCLGMEGRERVSRMPLYALDRDDRFDDWTLVYVPPSKDPGILRRRFDTLTEVIAYLRGPEGCPWDRKQTHRSLRKYLLEEAYEFLEAVGQEDFDAMAEELGDVLLQVVLHAQIAREEGYFDIRDVIGRLTEKLIRRHPHVFGDEEASDAEHVKEKWEAIKERERAEKGLKKAESLLDGVPRFPALILATELQKRAAKVGFDWARKEDVRVKLLEELEELFQADSSEKREEELGDLLFVAVALARFFGTDAEQALLGACRKFDRRFRFVERRAAETGKGLEEFSLAQLDKWWDEAKIRGF</sequence>
<dbReference type="InterPro" id="IPR024180">
    <property type="entry name" value="Tetrapyrrole_Mease/MazG_pred"/>
</dbReference>
<dbReference type="GO" id="GO:0046061">
    <property type="term" value="P:dATP catabolic process"/>
    <property type="evidence" value="ECO:0007669"/>
    <property type="project" value="TreeGrafter"/>
</dbReference>
<dbReference type="GO" id="GO:0046076">
    <property type="term" value="P:dTTP catabolic process"/>
    <property type="evidence" value="ECO:0007669"/>
    <property type="project" value="TreeGrafter"/>
</dbReference>
<dbReference type="SUPFAM" id="SSF101386">
    <property type="entry name" value="all-alpha NTP pyrophosphatases"/>
    <property type="match status" value="2"/>
</dbReference>
<dbReference type="Gene3D" id="3.40.1010.10">
    <property type="entry name" value="Cobalt-precorrin-4 Transmethylase, Domain 1"/>
    <property type="match status" value="1"/>
</dbReference>
<dbReference type="CDD" id="cd11723">
    <property type="entry name" value="YabN_N_like"/>
    <property type="match status" value="1"/>
</dbReference>
<dbReference type="FunFam" id="1.10.287.1080:FF:000001">
    <property type="entry name" value="Nucleoside triphosphate pyrophosphohydrolase"/>
    <property type="match status" value="1"/>
</dbReference>
<dbReference type="PANTHER" id="PTHR30522:SF0">
    <property type="entry name" value="NUCLEOSIDE TRIPHOSPHATE PYROPHOSPHOHYDROLASE"/>
    <property type="match status" value="1"/>
</dbReference>
<dbReference type="InterPro" id="IPR011551">
    <property type="entry name" value="NTP_PyrPHydrolase_MazG"/>
</dbReference>
<dbReference type="InterPro" id="IPR048011">
    <property type="entry name" value="NTP-PPase_MazG-like_C"/>
</dbReference>
<dbReference type="STRING" id="201973.SAMN04488025_12044"/>
<dbReference type="InterPro" id="IPR004518">
    <property type="entry name" value="MazG-like_dom"/>
</dbReference>
<dbReference type="PIRSF" id="PIRSF002845">
    <property type="entry name" value="Ttrprl_mtas_MazG"/>
    <property type="match status" value="1"/>
</dbReference>
<evidence type="ECO:0000259" key="2">
    <source>
        <dbReference type="Pfam" id="PF03819"/>
    </source>
</evidence>
<keyword evidence="3" id="KW-0489">Methyltransferase</keyword>